<accession>F0WRW7</accession>
<feature type="domain" description="MI" evidence="7">
    <location>
        <begin position="107"/>
        <end position="228"/>
    </location>
</feature>
<keyword evidence="5" id="KW-0539">Nucleus</keyword>
<feature type="compositionally biased region" description="Basic and acidic residues" evidence="6">
    <location>
        <begin position="15"/>
        <end position="28"/>
    </location>
</feature>
<dbReference type="GO" id="GO:0005737">
    <property type="term" value="C:cytoplasm"/>
    <property type="evidence" value="ECO:0007669"/>
    <property type="project" value="UniProtKB-SubCell"/>
</dbReference>
<name>F0WRW7_9STRA</name>
<evidence type="ECO:0000256" key="3">
    <source>
        <dbReference type="ARBA" id="ARBA00022490"/>
    </source>
</evidence>
<keyword evidence="4" id="KW-0677">Repeat</keyword>
<feature type="domain" description="MI" evidence="7">
    <location>
        <begin position="266"/>
        <end position="389"/>
    </location>
</feature>
<dbReference type="EMBL" id="FR824266">
    <property type="protein sequence ID" value="CCA24083.1"/>
    <property type="molecule type" value="Genomic_DNA"/>
</dbReference>
<evidence type="ECO:0000256" key="6">
    <source>
        <dbReference type="SAM" id="MobiDB-lite"/>
    </source>
</evidence>
<protein>
    <submittedName>
        <fullName evidence="8">Programmed cell death protein putative</fullName>
    </submittedName>
</protein>
<dbReference type="GO" id="GO:0045892">
    <property type="term" value="P:negative regulation of DNA-templated transcription"/>
    <property type="evidence" value="ECO:0007669"/>
    <property type="project" value="InterPro"/>
</dbReference>
<evidence type="ECO:0000256" key="4">
    <source>
        <dbReference type="ARBA" id="ARBA00022737"/>
    </source>
</evidence>
<dbReference type="InterPro" id="IPR003891">
    <property type="entry name" value="Initiation_fac_eIF4g_MI"/>
</dbReference>
<dbReference type="PROSITE" id="PS51366">
    <property type="entry name" value="MI"/>
    <property type="match status" value="2"/>
</dbReference>
<sequence>MASVSPATSPLGETGPRRERSESRDAGKRMGGGQKGIWCNATEVLMPVVTLDKHDPNFDSESEDNVVLVPHEDKSTNRKETCRRKSVTLTPPDELAAKELAFNPPPEIKKVIVEILEEFFVSGDYDESREQIIEKVPDEFKYDLVKRAITIAMDKHDKEREMASRFLSELYLKGLTPSQIQGGFRRVLLLAEDLEIDIPSAKGMLAIFCARAVVDEIVPPNFLEDPFLLRYSSDIAAEAIKKLSIHHGTARMEKGWGPGDGRPVEELKIAIDQLTKEYILSRDLDEATRCVRELNEPYFHHELVKRGIANALEESGEDNLLAMASLFEYLVTQDIVSKSQLLKGFEKFQQILDEIVLDIPAARLQFETITKRAINDGILPRDFFVTSGSNIGSAGSNK</sequence>
<evidence type="ECO:0000313" key="8">
    <source>
        <dbReference type="EMBL" id="CCA24083.1"/>
    </source>
</evidence>
<dbReference type="PANTHER" id="PTHR12626">
    <property type="entry name" value="PROGRAMMED CELL DEATH 4"/>
    <property type="match status" value="1"/>
</dbReference>
<dbReference type="Pfam" id="PF02847">
    <property type="entry name" value="MA3"/>
    <property type="match status" value="2"/>
</dbReference>
<dbReference type="PANTHER" id="PTHR12626:SF0">
    <property type="entry name" value="PROGRAMMED CELL DEATH PROTEIN 4"/>
    <property type="match status" value="1"/>
</dbReference>
<dbReference type="InterPro" id="IPR039778">
    <property type="entry name" value="PDCD4"/>
</dbReference>
<gene>
    <name evidence="8" type="primary">AlNc14C221G9109</name>
    <name evidence="8" type="ORF">ALNC14_102270</name>
</gene>
<comment type="subcellular location">
    <subcellularLocation>
        <location evidence="1">Cytoplasm</location>
    </subcellularLocation>
</comment>
<dbReference type="Gene3D" id="1.25.40.180">
    <property type="match status" value="2"/>
</dbReference>
<feature type="region of interest" description="Disordered" evidence="6">
    <location>
        <begin position="1"/>
        <end position="35"/>
    </location>
</feature>
<dbReference type="InterPro" id="IPR016024">
    <property type="entry name" value="ARM-type_fold"/>
</dbReference>
<organism evidence="8">
    <name type="scientific">Albugo laibachii Nc14</name>
    <dbReference type="NCBI Taxonomy" id="890382"/>
    <lineage>
        <taxon>Eukaryota</taxon>
        <taxon>Sar</taxon>
        <taxon>Stramenopiles</taxon>
        <taxon>Oomycota</taxon>
        <taxon>Peronosporomycetes</taxon>
        <taxon>Albuginales</taxon>
        <taxon>Albuginaceae</taxon>
        <taxon>Albugo</taxon>
    </lineage>
</organism>
<dbReference type="SUPFAM" id="SSF48371">
    <property type="entry name" value="ARM repeat"/>
    <property type="match status" value="2"/>
</dbReference>
<dbReference type="HOGENOM" id="CLU_025354_2_0_1"/>
<evidence type="ECO:0000259" key="7">
    <source>
        <dbReference type="PROSITE" id="PS51366"/>
    </source>
</evidence>
<comment type="similarity">
    <text evidence="2">Belongs to the PDCD4 family.</text>
</comment>
<proteinExistence type="inferred from homology"/>
<reference evidence="8" key="1">
    <citation type="journal article" date="2011" name="PLoS Biol.">
        <title>Gene gain and loss during evolution of obligate parasitism in the white rust pathogen of Arabidopsis thaliana.</title>
        <authorList>
            <person name="Kemen E."/>
            <person name="Gardiner A."/>
            <person name="Schultz-Larsen T."/>
            <person name="Kemen A.C."/>
            <person name="Balmuth A.L."/>
            <person name="Robert-Seilaniantz A."/>
            <person name="Bailey K."/>
            <person name="Holub E."/>
            <person name="Studholme D.J."/>
            <person name="Maclean D."/>
            <person name="Jones J.D."/>
        </authorList>
    </citation>
    <scope>NUCLEOTIDE SEQUENCE</scope>
</reference>
<dbReference type="SMART" id="SM00544">
    <property type="entry name" value="MA3"/>
    <property type="match status" value="2"/>
</dbReference>
<evidence type="ECO:0000256" key="2">
    <source>
        <dbReference type="ARBA" id="ARBA00005497"/>
    </source>
</evidence>
<evidence type="ECO:0000256" key="5">
    <source>
        <dbReference type="ARBA" id="ARBA00023242"/>
    </source>
</evidence>
<evidence type="ECO:0000256" key="1">
    <source>
        <dbReference type="ARBA" id="ARBA00004496"/>
    </source>
</evidence>
<dbReference type="AlphaFoldDB" id="F0WRW7"/>
<keyword evidence="3" id="KW-0963">Cytoplasm</keyword>
<reference evidence="8" key="2">
    <citation type="submission" date="2011-02" db="EMBL/GenBank/DDBJ databases">
        <authorList>
            <person name="MacLean D."/>
        </authorList>
    </citation>
    <scope>NUCLEOTIDE SEQUENCE</scope>
</reference>